<name>A0A3B0XNG7_9ZZZZ</name>
<dbReference type="EMBL" id="UOFI01000074">
    <property type="protein sequence ID" value="VAW66290.1"/>
    <property type="molecule type" value="Genomic_DNA"/>
</dbReference>
<sequence length="101" mass="11247">MPSDGAVRLSIDAEKQQDKTTYNKIFELPGFDYVFVIKQISAGSMTIYSKQRRSTGNQTIHNKEIITISVSNRTLNQPAILTAILHGNTTGCFVNQLKLSE</sequence>
<reference evidence="1" key="1">
    <citation type="submission" date="2018-06" db="EMBL/GenBank/DDBJ databases">
        <authorList>
            <person name="Zhirakovskaya E."/>
        </authorList>
    </citation>
    <scope>NUCLEOTIDE SEQUENCE</scope>
</reference>
<gene>
    <name evidence="1" type="ORF">MNBD_GAMMA09-3488</name>
</gene>
<dbReference type="AlphaFoldDB" id="A0A3B0XNG7"/>
<organism evidence="1">
    <name type="scientific">hydrothermal vent metagenome</name>
    <dbReference type="NCBI Taxonomy" id="652676"/>
    <lineage>
        <taxon>unclassified sequences</taxon>
        <taxon>metagenomes</taxon>
        <taxon>ecological metagenomes</taxon>
    </lineage>
</organism>
<evidence type="ECO:0000313" key="1">
    <source>
        <dbReference type="EMBL" id="VAW66290.1"/>
    </source>
</evidence>
<proteinExistence type="predicted"/>
<protein>
    <submittedName>
        <fullName evidence="1">Uncharacterized protein</fullName>
    </submittedName>
</protein>
<accession>A0A3B0XNG7</accession>